<proteinExistence type="predicted"/>
<dbReference type="Proteomes" id="UP000707451">
    <property type="component" value="Unassembled WGS sequence"/>
</dbReference>
<evidence type="ECO:0000313" key="2">
    <source>
        <dbReference type="Proteomes" id="UP000707451"/>
    </source>
</evidence>
<evidence type="ECO:0000313" key="1">
    <source>
        <dbReference type="EMBL" id="KAG9061540.1"/>
    </source>
</evidence>
<dbReference type="OrthoDB" id="2409254at2759"/>
<protein>
    <submittedName>
        <fullName evidence="1">Uncharacterized protein</fullName>
    </submittedName>
</protein>
<sequence length="246" mass="27933">MPTELFSQTTSSEAFRRYEVDPRKALAYLRYLFAQRIPKHIGPNATRCVRLDRETIESNRVPIEGATETVNLARYVDAEEAAGRVSLLSVGRRTIYTPYSYSKIEHGYAALNTLQKLQQARSTEPNTSQLMGTYKAIADSMKGYNRSLVGGILRVEHVEKDENGELICSGRDVSTNSNATNYYTVAEHIRCLLYAWRQPVNGRSIMIREHFVLVVRHSMLLRDENVRFLDISDCSMDTFVKQPGGT</sequence>
<name>A0A9P8BMT8_9FUNG</name>
<dbReference type="AlphaFoldDB" id="A0A9P8BMT8"/>
<gene>
    <name evidence="1" type="ORF">KI688_007118</name>
</gene>
<reference evidence="1" key="1">
    <citation type="submission" date="2021-06" db="EMBL/GenBank/DDBJ databases">
        <title>Genome Sequence of Mortierella hyaline Strain SCG-10, a Cold-Adapted, Nitrate-Reducing Fungus Isolated from Soil in Minnesota, USA.</title>
        <authorList>
            <person name="Aldossari N."/>
        </authorList>
    </citation>
    <scope>NUCLEOTIDE SEQUENCE</scope>
    <source>
        <strain evidence="1">SCG-10</strain>
    </source>
</reference>
<keyword evidence="2" id="KW-1185">Reference proteome</keyword>
<accession>A0A9P8BMT8</accession>
<dbReference type="EMBL" id="JAHRHY010000023">
    <property type="protein sequence ID" value="KAG9061540.1"/>
    <property type="molecule type" value="Genomic_DNA"/>
</dbReference>
<comment type="caution">
    <text evidence="1">The sequence shown here is derived from an EMBL/GenBank/DDBJ whole genome shotgun (WGS) entry which is preliminary data.</text>
</comment>
<organism evidence="1 2">
    <name type="scientific">Linnemannia hyalina</name>
    <dbReference type="NCBI Taxonomy" id="64524"/>
    <lineage>
        <taxon>Eukaryota</taxon>
        <taxon>Fungi</taxon>
        <taxon>Fungi incertae sedis</taxon>
        <taxon>Mucoromycota</taxon>
        <taxon>Mortierellomycotina</taxon>
        <taxon>Mortierellomycetes</taxon>
        <taxon>Mortierellales</taxon>
        <taxon>Mortierellaceae</taxon>
        <taxon>Linnemannia</taxon>
    </lineage>
</organism>